<dbReference type="RefSeq" id="WP_109603724.1">
    <property type="nucleotide sequence ID" value="NZ_JAMHJO010000001.1"/>
</dbReference>
<evidence type="ECO:0000313" key="9">
    <source>
        <dbReference type="EMBL" id="PWJ96100.1"/>
    </source>
</evidence>
<feature type="transmembrane region" description="Helical" evidence="8">
    <location>
        <begin position="164"/>
        <end position="184"/>
    </location>
</feature>
<dbReference type="GO" id="GO:0005384">
    <property type="term" value="F:manganese ion transmembrane transporter activity"/>
    <property type="evidence" value="ECO:0007669"/>
    <property type="project" value="UniProtKB-UniRule"/>
</dbReference>
<dbReference type="GO" id="GO:0005886">
    <property type="term" value="C:plasma membrane"/>
    <property type="evidence" value="ECO:0007669"/>
    <property type="project" value="UniProtKB-SubCell"/>
</dbReference>
<evidence type="ECO:0000256" key="6">
    <source>
        <dbReference type="ARBA" id="ARBA00023136"/>
    </source>
</evidence>
<feature type="transmembrane region" description="Helical" evidence="8">
    <location>
        <begin position="130"/>
        <end position="152"/>
    </location>
</feature>
<dbReference type="Proteomes" id="UP000245921">
    <property type="component" value="Unassembled WGS sequence"/>
</dbReference>
<evidence type="ECO:0000256" key="3">
    <source>
        <dbReference type="ARBA" id="ARBA00022692"/>
    </source>
</evidence>
<keyword evidence="6 8" id="KW-0472">Membrane</keyword>
<keyword evidence="10" id="KW-1185">Reference proteome</keyword>
<feature type="transmembrane region" description="Helical" evidence="8">
    <location>
        <begin position="65"/>
        <end position="83"/>
    </location>
</feature>
<feature type="transmembrane region" description="Helical" evidence="8">
    <location>
        <begin position="6"/>
        <end position="26"/>
    </location>
</feature>
<accession>A0AA45C8C9</accession>
<keyword evidence="3 8" id="KW-0812">Transmembrane</keyword>
<feature type="transmembrane region" description="Helical" evidence="8">
    <location>
        <begin position="38"/>
        <end position="59"/>
    </location>
</feature>
<comment type="function">
    <text evidence="8">Probably functions as a manganese efflux pump.</text>
</comment>
<protein>
    <recommendedName>
        <fullName evidence="8">Putative manganese efflux pump MntP</fullName>
    </recommendedName>
</protein>
<feature type="transmembrane region" description="Helical" evidence="8">
    <location>
        <begin position="104"/>
        <end position="124"/>
    </location>
</feature>
<keyword evidence="7 8" id="KW-0464">Manganese</keyword>
<evidence type="ECO:0000256" key="4">
    <source>
        <dbReference type="ARBA" id="ARBA00022989"/>
    </source>
</evidence>
<evidence type="ECO:0000256" key="7">
    <source>
        <dbReference type="ARBA" id="ARBA00023211"/>
    </source>
</evidence>
<keyword evidence="1 8" id="KW-0813">Transport</keyword>
<keyword evidence="5 8" id="KW-0406">Ion transport</keyword>
<dbReference type="EMBL" id="QGGI01000002">
    <property type="protein sequence ID" value="PWJ96100.1"/>
    <property type="molecule type" value="Genomic_DNA"/>
</dbReference>
<dbReference type="PANTHER" id="PTHR35529">
    <property type="entry name" value="MANGANESE EFFLUX PUMP MNTP-RELATED"/>
    <property type="match status" value="1"/>
</dbReference>
<name>A0AA45C8C9_9BACT</name>
<organism evidence="9 10">
    <name type="scientific">Oceanotoga teriensis</name>
    <dbReference type="NCBI Taxonomy" id="515440"/>
    <lineage>
        <taxon>Bacteria</taxon>
        <taxon>Thermotogati</taxon>
        <taxon>Thermotogota</taxon>
        <taxon>Thermotogae</taxon>
        <taxon>Petrotogales</taxon>
        <taxon>Petrotogaceae</taxon>
        <taxon>Oceanotoga</taxon>
    </lineage>
</organism>
<dbReference type="HAMAP" id="MF_01521">
    <property type="entry name" value="MntP_pump"/>
    <property type="match status" value="1"/>
</dbReference>
<dbReference type="InterPro" id="IPR003810">
    <property type="entry name" value="Mntp/YtaF"/>
</dbReference>
<evidence type="ECO:0000313" key="10">
    <source>
        <dbReference type="Proteomes" id="UP000245921"/>
    </source>
</evidence>
<keyword evidence="4 8" id="KW-1133">Transmembrane helix</keyword>
<comment type="subcellular location">
    <subcellularLocation>
        <location evidence="8">Cell membrane</location>
        <topology evidence="8">Multi-pass membrane protein</topology>
    </subcellularLocation>
</comment>
<dbReference type="AlphaFoldDB" id="A0AA45C8C9"/>
<dbReference type="InterPro" id="IPR022929">
    <property type="entry name" value="Put_MntP"/>
</dbReference>
<comment type="similarity">
    <text evidence="8">Belongs to the MntP (TC 9.B.29) family.</text>
</comment>
<evidence type="ECO:0000256" key="1">
    <source>
        <dbReference type="ARBA" id="ARBA00022448"/>
    </source>
</evidence>
<evidence type="ECO:0000256" key="5">
    <source>
        <dbReference type="ARBA" id="ARBA00023065"/>
    </source>
</evidence>
<proteinExistence type="inferred from homology"/>
<evidence type="ECO:0000256" key="2">
    <source>
        <dbReference type="ARBA" id="ARBA00022475"/>
    </source>
</evidence>
<gene>
    <name evidence="8" type="primary">mntP</name>
    <name evidence="9" type="ORF">C7380_1027</name>
</gene>
<keyword evidence="2 8" id="KW-1003">Cell membrane</keyword>
<evidence type="ECO:0000256" key="8">
    <source>
        <dbReference type="HAMAP-Rule" id="MF_01521"/>
    </source>
</evidence>
<dbReference type="Pfam" id="PF02659">
    <property type="entry name" value="Mntp"/>
    <property type="match status" value="1"/>
</dbReference>
<comment type="caution">
    <text evidence="9">The sequence shown here is derived from an EMBL/GenBank/DDBJ whole genome shotgun (WGS) entry which is preliminary data.</text>
</comment>
<reference evidence="9 10" key="1">
    <citation type="submission" date="2018-05" db="EMBL/GenBank/DDBJ databases">
        <title>Genomic Encyclopedia of Type Strains, Phase IV (KMG-IV): sequencing the most valuable type-strain genomes for metagenomic binning, comparative biology and taxonomic classification.</title>
        <authorList>
            <person name="Goeker M."/>
        </authorList>
    </citation>
    <scope>NUCLEOTIDE SEQUENCE [LARGE SCALE GENOMIC DNA]</scope>
    <source>
        <strain evidence="9 10">DSM 24906</strain>
    </source>
</reference>
<sequence>MDFFFIPTALAMDAFAVSISLGISILNVTKKQALKVSFMFGFFQFIMPIAGYLLASLFSKYIQAFDHWIAFSLLIYLGVNMIVESFNKDSFNKNLKDPTKGKNIFLLSIATSIDAMAIGVAFAVLKKSIIITSISTGIITSLLSLFGIKCGCFFGKKFGKIMEVFGGFILIFIGSKILIEHLFFN</sequence>
<dbReference type="PANTHER" id="PTHR35529:SF1">
    <property type="entry name" value="MANGANESE EFFLUX PUMP MNTP-RELATED"/>
    <property type="match status" value="1"/>
</dbReference>